<organism evidence="3">
    <name type="scientific">Chromera velia CCMP2878</name>
    <dbReference type="NCBI Taxonomy" id="1169474"/>
    <lineage>
        <taxon>Eukaryota</taxon>
        <taxon>Sar</taxon>
        <taxon>Alveolata</taxon>
        <taxon>Colpodellida</taxon>
        <taxon>Chromeraceae</taxon>
        <taxon>Chromera</taxon>
    </lineage>
</organism>
<feature type="chain" id="PRO_5005192251" evidence="2">
    <location>
        <begin position="20"/>
        <end position="310"/>
    </location>
</feature>
<evidence type="ECO:0000256" key="1">
    <source>
        <dbReference type="SAM" id="MobiDB-lite"/>
    </source>
</evidence>
<feature type="signal peptide" evidence="2">
    <location>
        <begin position="1"/>
        <end position="19"/>
    </location>
</feature>
<proteinExistence type="predicted"/>
<evidence type="ECO:0000313" key="3">
    <source>
        <dbReference type="EMBL" id="CEM48377.1"/>
    </source>
</evidence>
<evidence type="ECO:0000256" key="2">
    <source>
        <dbReference type="SAM" id="SignalP"/>
    </source>
</evidence>
<accession>A0A0G4HV82</accession>
<protein>
    <submittedName>
        <fullName evidence="3">Uncharacterized protein</fullName>
    </submittedName>
</protein>
<sequence>MKLLFASLTVGWLVAPMGAKLITTDEELEPALSFMERFVGSYNFYNQKNLTMPWSRTIRKIEEGGEAVFGAFKCPGAPGSEQRDFDVLLESGISYTAPRDSKTFKAGLMEIDMYADSRVKNLTAFQTAQSEASCLLYLGSVDLCIYHSQDFSAKWYGVTGMKESADERGAPVSEMTTKGELNLLLKSVMGLFIQMDWHLQNDGQELKVVFTYKKSGLMPGTGPNFKASFECYYQRKDSELKEEEDTVDVRMDGKELKQEEDTAVRPSTASGPRVAESVAGPIRTRFARPEDQAAVSTSTSSDYAPEVLIS</sequence>
<feature type="compositionally biased region" description="Basic and acidic residues" evidence="1">
    <location>
        <begin position="252"/>
        <end position="263"/>
    </location>
</feature>
<keyword evidence="2" id="KW-0732">Signal</keyword>
<dbReference type="VEuPathDB" id="CryptoDB:Cvel_8806"/>
<feature type="region of interest" description="Disordered" evidence="1">
    <location>
        <begin position="252"/>
        <end position="310"/>
    </location>
</feature>
<name>A0A0G4HV82_9ALVE</name>
<dbReference type="AlphaFoldDB" id="A0A0G4HV82"/>
<reference evidence="3" key="1">
    <citation type="submission" date="2014-11" db="EMBL/GenBank/DDBJ databases">
        <authorList>
            <person name="Otto D Thomas"/>
            <person name="Naeem Raeece"/>
        </authorList>
    </citation>
    <scope>NUCLEOTIDE SEQUENCE</scope>
</reference>
<dbReference type="EMBL" id="CDMZ01004013">
    <property type="protein sequence ID" value="CEM48377.1"/>
    <property type="molecule type" value="Genomic_DNA"/>
</dbReference>
<dbReference type="PhylomeDB" id="A0A0G4HV82"/>
<gene>
    <name evidence="3" type="ORF">Cvel_8806</name>
</gene>